<dbReference type="AlphaFoldDB" id="A0A0A2XQ30"/>
<dbReference type="SUPFAM" id="SSF55120">
    <property type="entry name" value="Pseudouridine synthase"/>
    <property type="match status" value="1"/>
</dbReference>
<feature type="domain" description="Pseudouridine synthase RsuA/RluA-like" evidence="4">
    <location>
        <begin position="28"/>
        <end position="173"/>
    </location>
</feature>
<evidence type="ECO:0000313" key="6">
    <source>
        <dbReference type="Proteomes" id="UP000030418"/>
    </source>
</evidence>
<evidence type="ECO:0000256" key="2">
    <source>
        <dbReference type="ARBA" id="ARBA00023235"/>
    </source>
</evidence>
<gene>
    <name evidence="5" type="ORF">P375_00700</name>
</gene>
<comment type="similarity">
    <text evidence="1 3">Belongs to the pseudouridine synthase RsuA family.</text>
</comment>
<name>A0A0A2XQ30_9PAST</name>
<keyword evidence="2 3" id="KW-0413">Isomerase</keyword>
<dbReference type="InterPro" id="IPR050343">
    <property type="entry name" value="RsuA_PseudoU_synthase"/>
</dbReference>
<dbReference type="PROSITE" id="PS01149">
    <property type="entry name" value="PSI_RSU"/>
    <property type="match status" value="1"/>
</dbReference>
<protein>
    <recommendedName>
        <fullName evidence="3">Pseudouridine synthase</fullName>
        <ecNumber evidence="3">5.4.99.-</ecNumber>
    </recommendedName>
</protein>
<dbReference type="GO" id="GO:0003723">
    <property type="term" value="F:RNA binding"/>
    <property type="evidence" value="ECO:0007669"/>
    <property type="project" value="InterPro"/>
</dbReference>
<accession>A0A0A2XQ30</accession>
<sequence length="226" mass="26371">MKKFYPHHKKTGYRRTEKPKLQLEQIKVVLFNKPYDVLTQFTDEQGRKTLKNFIHIPDIYPCGRLDRDSEGLLLLTNCGEIQHRLTTPAFKSKKTYWVQVEGIPSEQDLESLRQGVILKDGKTLPAIVKLIPPPQNLWQRNPPIRERKTIPTSWLEISIHEGRNRQVRRMTAHIGYPTLRLIRIATAGLNLFNFPQLQLGCSYSLNPNEIKQLLTRLKLKIKEQLC</sequence>
<dbReference type="GO" id="GO:0009982">
    <property type="term" value="F:pseudouridine synthase activity"/>
    <property type="evidence" value="ECO:0007669"/>
    <property type="project" value="InterPro"/>
</dbReference>
<evidence type="ECO:0000256" key="1">
    <source>
        <dbReference type="ARBA" id="ARBA00008348"/>
    </source>
</evidence>
<dbReference type="EC" id="5.4.99.-" evidence="3"/>
<dbReference type="GO" id="GO:0140098">
    <property type="term" value="F:catalytic activity, acting on RNA"/>
    <property type="evidence" value="ECO:0007669"/>
    <property type="project" value="UniProtKB-ARBA"/>
</dbReference>
<organism evidence="5 6">
    <name type="scientific">Gallibacterium genomosp. 2</name>
    <dbReference type="NCBI Taxonomy" id="155517"/>
    <lineage>
        <taxon>Bacteria</taxon>
        <taxon>Pseudomonadati</taxon>
        <taxon>Pseudomonadota</taxon>
        <taxon>Gammaproteobacteria</taxon>
        <taxon>Pasteurellales</taxon>
        <taxon>Pasteurellaceae</taxon>
        <taxon>Gallibacterium</taxon>
    </lineage>
</organism>
<dbReference type="Proteomes" id="UP000030418">
    <property type="component" value="Unassembled WGS sequence"/>
</dbReference>
<reference evidence="5 6" key="1">
    <citation type="submission" date="2014-08" db="EMBL/GenBank/DDBJ databases">
        <title>Chaperone-usher fimbriae in a diverse selection of Gallibacterium genomes.</title>
        <authorList>
            <person name="Kudirkiene E."/>
            <person name="Bager R.J."/>
            <person name="Johnson T.J."/>
            <person name="Bojesen A.M."/>
        </authorList>
    </citation>
    <scope>NUCLEOTIDE SEQUENCE [LARGE SCALE GENOMIC DNA]</scope>
    <source>
        <strain evidence="5 6">CCM5976</strain>
    </source>
</reference>
<dbReference type="InterPro" id="IPR020103">
    <property type="entry name" value="PsdUridine_synth_cat_dom_sf"/>
</dbReference>
<dbReference type="InterPro" id="IPR000748">
    <property type="entry name" value="PsdUridine_synth_RsuA/RluB/E/F"/>
</dbReference>
<dbReference type="GO" id="GO:0006364">
    <property type="term" value="P:rRNA processing"/>
    <property type="evidence" value="ECO:0007669"/>
    <property type="project" value="UniProtKB-ARBA"/>
</dbReference>
<evidence type="ECO:0000256" key="3">
    <source>
        <dbReference type="RuleBase" id="RU003887"/>
    </source>
</evidence>
<dbReference type="InterPro" id="IPR006145">
    <property type="entry name" value="PsdUridine_synth_RsuA/RluA"/>
</dbReference>
<dbReference type="EMBL" id="JPXY01000005">
    <property type="protein sequence ID" value="KGQ34491.1"/>
    <property type="molecule type" value="Genomic_DNA"/>
</dbReference>
<dbReference type="PANTHER" id="PTHR47683">
    <property type="entry name" value="PSEUDOURIDINE SYNTHASE FAMILY PROTEIN-RELATED"/>
    <property type="match status" value="1"/>
</dbReference>
<dbReference type="InterPro" id="IPR018496">
    <property type="entry name" value="PsdUridine_synth_RsuA/RluB_CS"/>
</dbReference>
<dbReference type="InterPro" id="IPR042092">
    <property type="entry name" value="PsdUridine_s_RsuA/RluB/E/F_cat"/>
</dbReference>
<evidence type="ECO:0000259" key="4">
    <source>
        <dbReference type="Pfam" id="PF00849"/>
    </source>
</evidence>
<keyword evidence="6" id="KW-1185">Reference proteome</keyword>
<dbReference type="NCBIfam" id="TIGR00093">
    <property type="entry name" value="pseudouridine synthase"/>
    <property type="match status" value="1"/>
</dbReference>
<dbReference type="Gene3D" id="3.30.70.580">
    <property type="entry name" value="Pseudouridine synthase I, catalytic domain, N-terminal subdomain"/>
    <property type="match status" value="1"/>
</dbReference>
<comment type="caution">
    <text evidence="5">The sequence shown here is derived from an EMBL/GenBank/DDBJ whole genome shotgun (WGS) entry which is preliminary data.</text>
</comment>
<dbReference type="Gene3D" id="3.30.70.1560">
    <property type="entry name" value="Alpha-L RNA-binding motif"/>
    <property type="match status" value="1"/>
</dbReference>
<evidence type="ECO:0000313" key="5">
    <source>
        <dbReference type="EMBL" id="KGQ34491.1"/>
    </source>
</evidence>
<proteinExistence type="inferred from homology"/>
<dbReference type="RefSeq" id="WP_039133174.1">
    <property type="nucleotide sequence ID" value="NZ_JPXY01000005.1"/>
</dbReference>
<dbReference type="PANTHER" id="PTHR47683:SF2">
    <property type="entry name" value="RNA-BINDING S4 DOMAIN-CONTAINING PROTEIN"/>
    <property type="match status" value="1"/>
</dbReference>
<dbReference type="InterPro" id="IPR020094">
    <property type="entry name" value="TruA/RsuA/RluB/E/F_N"/>
</dbReference>
<dbReference type="Pfam" id="PF00849">
    <property type="entry name" value="PseudoU_synth_2"/>
    <property type="match status" value="1"/>
</dbReference>
<dbReference type="GO" id="GO:0001522">
    <property type="term" value="P:pseudouridine synthesis"/>
    <property type="evidence" value="ECO:0007669"/>
    <property type="project" value="InterPro"/>
</dbReference>